<dbReference type="Proteomes" id="UP000536835">
    <property type="component" value="Unassembled WGS sequence"/>
</dbReference>
<comment type="similarity">
    <text evidence="1">Belongs to the TolB family.</text>
</comment>
<sequence length="811" mass="87951">MVKQCLLAAASALAFYGAASAQWTNHYPKLDDFGHHVYLEQHELPIFAGSPTDPAEAPDGERIAFSAHGWIWILDIESGVATRLTKGPDMDARPRWSPDGKRLAFVRDEGDDTAVVVIDVASRREDIIDSAGIDLDPEFSRDGAYLFYSSAPEGRLSLFRRHLASGADEQLTDLPQVERNPRALANGNGLLYLHGGGALRGLRHRDFLTGSDELVVAETLAYHLTADVHPSLNLAVYTAPIDNAQHLFAVDLGQPRVRHRLTSGDAFALTPSFSGDGESVLFLTLDEDRQFEMMRVPTYGGAAEKVAIERWDYGASTGTLSIVTTDEEGQEVPARVVVTGPGGHPVASQDGPTFVDPNSGRRYFYTDGSAELTVPAGRYEVLAVRGPMTPVVSTSVRVGGRRTVEAELELSTVWDAEEAGYTSADYHVHLNGDGHLRAEHRHALAQMAGEDLDQLAPMSWNRWERRIDAPILGDITRKDGRTVWQGQEVRSHFHGHVGLLGNDEPFAPWFFGPRNPTLGNPDLTNGDVVDFAAEQNISATYVHPFSEDGDLMEMFLESPYPPELVPDGILADRLGIEIVCAWTPPLTNSAMWYRFLNIGRPVYAMSGTDGWVDFHRTPPMGTGRNYIPASTADAPAEILAAAMDGKGFVTTGPALVFEVAGVVPGGVTETGEAPFTLDLAAAMDVDRVEILINGEVVETFEGVTAGESQSYEGTLELTDGGWVAARAYTDEIKSDAWPTTHARPFAHSSPIWIGSVGSTDPDAEILAASELAAMLDAAEETMKRAYGDRYGPRLEARFTQARAALAEIGGQ</sequence>
<dbReference type="NCBIfam" id="NF038032">
    <property type="entry name" value="CehA_McbA_metalo"/>
    <property type="match status" value="1"/>
</dbReference>
<dbReference type="SUPFAM" id="SSF82171">
    <property type="entry name" value="DPP6 N-terminal domain-like"/>
    <property type="match status" value="1"/>
</dbReference>
<keyword evidence="3" id="KW-0378">Hydrolase</keyword>
<comment type="caution">
    <text evidence="3">The sequence shown here is derived from an EMBL/GenBank/DDBJ whole genome shotgun (WGS) entry which is preliminary data.</text>
</comment>
<dbReference type="PANTHER" id="PTHR36842:SF1">
    <property type="entry name" value="PROTEIN TOLB"/>
    <property type="match status" value="1"/>
</dbReference>
<name>A0A7Y3RP84_9PROT</name>
<organism evidence="3 4">
    <name type="scientific">Parvularcula mediterranea</name>
    <dbReference type="NCBI Taxonomy" id="2732508"/>
    <lineage>
        <taxon>Bacteria</taxon>
        <taxon>Pseudomonadati</taxon>
        <taxon>Pseudomonadota</taxon>
        <taxon>Alphaproteobacteria</taxon>
        <taxon>Parvularculales</taxon>
        <taxon>Parvularculaceae</taxon>
        <taxon>Parvularcula</taxon>
    </lineage>
</organism>
<dbReference type="AlphaFoldDB" id="A0A7Y3RP84"/>
<dbReference type="InterPro" id="IPR011042">
    <property type="entry name" value="6-blade_b-propeller_TolB-like"/>
</dbReference>
<evidence type="ECO:0000313" key="3">
    <source>
        <dbReference type="EMBL" id="NNU16857.1"/>
    </source>
</evidence>
<keyword evidence="2" id="KW-0732">Signal</keyword>
<gene>
    <name evidence="3" type="ORF">HK107_11060</name>
</gene>
<evidence type="ECO:0000256" key="2">
    <source>
        <dbReference type="SAM" id="SignalP"/>
    </source>
</evidence>
<dbReference type="GO" id="GO:0016787">
    <property type="term" value="F:hydrolase activity"/>
    <property type="evidence" value="ECO:0007669"/>
    <property type="project" value="UniProtKB-KW"/>
</dbReference>
<proteinExistence type="inferred from homology"/>
<accession>A0A7Y3RP84</accession>
<reference evidence="3 4" key="1">
    <citation type="submission" date="2020-05" db="EMBL/GenBank/DDBJ databases">
        <title>Parvularcula mediterraneae sp. nov., isolated from polypropylene straw from shallow seawater of the seashore of Laganas in Zakynthos island, Greece.</title>
        <authorList>
            <person name="Szabo I."/>
            <person name="Al-Omari J."/>
            <person name="Rado J."/>
            <person name="Szerdahelyi G.S."/>
        </authorList>
    </citation>
    <scope>NUCLEOTIDE SEQUENCE [LARGE SCALE GENOMIC DNA]</scope>
    <source>
        <strain evidence="3 4">ZS-1/3</strain>
    </source>
</reference>
<feature type="chain" id="PRO_5030528517" evidence="2">
    <location>
        <begin position="22"/>
        <end position="811"/>
    </location>
</feature>
<dbReference type="InterPro" id="IPR011659">
    <property type="entry name" value="WD40"/>
</dbReference>
<keyword evidence="4" id="KW-1185">Reference proteome</keyword>
<feature type="signal peptide" evidence="2">
    <location>
        <begin position="1"/>
        <end position="21"/>
    </location>
</feature>
<dbReference type="Gene3D" id="2.120.10.30">
    <property type="entry name" value="TolB, C-terminal domain"/>
    <property type="match status" value="2"/>
</dbReference>
<evidence type="ECO:0000256" key="1">
    <source>
        <dbReference type="ARBA" id="ARBA00009820"/>
    </source>
</evidence>
<dbReference type="RefSeq" id="WP_173199718.1">
    <property type="nucleotide sequence ID" value="NZ_JABFCX010000003.1"/>
</dbReference>
<protein>
    <submittedName>
        <fullName evidence="3">CehA/McbA family metallohydrolase</fullName>
    </submittedName>
</protein>
<dbReference type="PANTHER" id="PTHR36842">
    <property type="entry name" value="PROTEIN TOLB HOMOLOG"/>
    <property type="match status" value="1"/>
</dbReference>
<dbReference type="Pfam" id="PF07676">
    <property type="entry name" value="PD40"/>
    <property type="match status" value="1"/>
</dbReference>
<dbReference type="EMBL" id="JABFCX010000003">
    <property type="protein sequence ID" value="NNU16857.1"/>
    <property type="molecule type" value="Genomic_DNA"/>
</dbReference>
<evidence type="ECO:0000313" key="4">
    <source>
        <dbReference type="Proteomes" id="UP000536835"/>
    </source>
</evidence>